<reference evidence="3 4" key="2">
    <citation type="journal article" date="2013" name="PLoS Genet.">
        <title>Comparative genome structure, secondary metabolite, and effector coding capacity across Cochliobolus pathogens.</title>
        <authorList>
            <person name="Condon B.J."/>
            <person name="Leng Y."/>
            <person name="Wu D."/>
            <person name="Bushley K.E."/>
            <person name="Ohm R.A."/>
            <person name="Otillar R."/>
            <person name="Martin J."/>
            <person name="Schackwitz W."/>
            <person name="Grimwood J."/>
            <person name="MohdZainudin N."/>
            <person name="Xue C."/>
            <person name="Wang R."/>
            <person name="Manning V.A."/>
            <person name="Dhillon B."/>
            <person name="Tu Z.J."/>
            <person name="Steffenson B.J."/>
            <person name="Salamov A."/>
            <person name="Sun H."/>
            <person name="Lowry S."/>
            <person name="LaButti K."/>
            <person name="Han J."/>
            <person name="Copeland A."/>
            <person name="Lindquist E."/>
            <person name="Barry K."/>
            <person name="Schmutz J."/>
            <person name="Baker S.E."/>
            <person name="Ciuffetti L.M."/>
            <person name="Grigoriev I.V."/>
            <person name="Zhong S."/>
            <person name="Turgeon B.G."/>
        </authorList>
    </citation>
    <scope>NUCLEOTIDE SEQUENCE [LARGE SCALE GENOMIC DNA]</scope>
    <source>
        <strain evidence="4">28A</strain>
    </source>
</reference>
<feature type="transmembrane region" description="Helical" evidence="1">
    <location>
        <begin position="69"/>
        <end position="95"/>
    </location>
</feature>
<dbReference type="eggNOG" id="ENOG502S3HU">
    <property type="taxonomic scope" value="Eukaryota"/>
</dbReference>
<organism evidence="3 4">
    <name type="scientific">Exserohilum turcicum (strain 28A)</name>
    <name type="common">Northern leaf blight fungus</name>
    <name type="synonym">Setosphaeria turcica</name>
    <dbReference type="NCBI Taxonomy" id="671987"/>
    <lineage>
        <taxon>Eukaryota</taxon>
        <taxon>Fungi</taxon>
        <taxon>Dikarya</taxon>
        <taxon>Ascomycota</taxon>
        <taxon>Pezizomycotina</taxon>
        <taxon>Dothideomycetes</taxon>
        <taxon>Pleosporomycetidae</taxon>
        <taxon>Pleosporales</taxon>
        <taxon>Pleosporineae</taxon>
        <taxon>Pleosporaceae</taxon>
        <taxon>Exserohilum</taxon>
    </lineage>
</organism>
<keyword evidence="1" id="KW-0812">Transmembrane</keyword>
<evidence type="ECO:0000259" key="2">
    <source>
        <dbReference type="Pfam" id="PF24803"/>
    </source>
</evidence>
<reference evidence="3 4" key="1">
    <citation type="journal article" date="2012" name="PLoS Pathog.">
        <title>Diverse lifestyles and strategies of plant pathogenesis encoded in the genomes of eighteen Dothideomycetes fungi.</title>
        <authorList>
            <person name="Ohm R.A."/>
            <person name="Feau N."/>
            <person name="Henrissat B."/>
            <person name="Schoch C.L."/>
            <person name="Horwitz B.A."/>
            <person name="Barry K.W."/>
            <person name="Condon B.J."/>
            <person name="Copeland A.C."/>
            <person name="Dhillon B."/>
            <person name="Glaser F."/>
            <person name="Hesse C.N."/>
            <person name="Kosti I."/>
            <person name="LaButti K."/>
            <person name="Lindquist E.A."/>
            <person name="Lucas S."/>
            <person name="Salamov A.A."/>
            <person name="Bradshaw R.E."/>
            <person name="Ciuffetti L."/>
            <person name="Hamelin R.C."/>
            <person name="Kema G.H.J."/>
            <person name="Lawrence C."/>
            <person name="Scott J.A."/>
            <person name="Spatafora J.W."/>
            <person name="Turgeon B.G."/>
            <person name="de Wit P.J.G.M."/>
            <person name="Zhong S."/>
            <person name="Goodwin S.B."/>
            <person name="Grigoriev I.V."/>
        </authorList>
    </citation>
    <scope>NUCLEOTIDE SEQUENCE [LARGE SCALE GENOMIC DNA]</scope>
    <source>
        <strain evidence="4">28A</strain>
    </source>
</reference>
<keyword evidence="4" id="KW-1185">Reference proteome</keyword>
<dbReference type="EMBL" id="KB908493">
    <property type="protein sequence ID" value="EOA90054.1"/>
    <property type="molecule type" value="Genomic_DNA"/>
</dbReference>
<dbReference type="Proteomes" id="UP000016935">
    <property type="component" value="Unassembled WGS sequence"/>
</dbReference>
<dbReference type="HOGENOM" id="CLU_112091_0_0_1"/>
<evidence type="ECO:0000313" key="3">
    <source>
        <dbReference type="EMBL" id="EOA90054.1"/>
    </source>
</evidence>
<sequence length="138" mass="15011">MAGAVCAACFQTTYLDLTMHAPSAPDGLSLTPISTKIVLSQLANMYLGLAFLEAAVLRATADVNVWQTFLVVLLLADVGHLCSLLPLGADVYWAFWRWNAMDIGNIPFVYFLAATRICLLARVGFGHGHGQQAKVRRD</sequence>
<accession>R0KLR5</accession>
<dbReference type="PANTHER" id="PTHR37019:SF1">
    <property type="entry name" value="EXPERA DOMAIN-CONTAINING PROTEIN"/>
    <property type="match status" value="1"/>
</dbReference>
<keyword evidence="1" id="KW-1133">Transmembrane helix</keyword>
<proteinExistence type="predicted"/>
<name>R0KLR5_EXST2</name>
<gene>
    <name evidence="3" type="ORF">SETTUDRAFT_167020</name>
</gene>
<feature type="domain" description="DUF7704" evidence="2">
    <location>
        <begin position="2"/>
        <end position="123"/>
    </location>
</feature>
<dbReference type="InterPro" id="IPR056121">
    <property type="entry name" value="DUF7704"/>
</dbReference>
<protein>
    <recommendedName>
        <fullName evidence="2">DUF7704 domain-containing protein</fullName>
    </recommendedName>
</protein>
<evidence type="ECO:0000256" key="1">
    <source>
        <dbReference type="SAM" id="Phobius"/>
    </source>
</evidence>
<feature type="transmembrane region" description="Helical" evidence="1">
    <location>
        <begin position="107"/>
        <end position="125"/>
    </location>
</feature>
<dbReference type="GeneID" id="19400013"/>
<keyword evidence="1" id="KW-0472">Membrane</keyword>
<dbReference type="OrthoDB" id="5313995at2759"/>
<dbReference type="PANTHER" id="PTHR37019">
    <property type="entry name" value="CHROMOSOME 1, WHOLE GENOME SHOTGUN SEQUENCE"/>
    <property type="match status" value="1"/>
</dbReference>
<dbReference type="Pfam" id="PF24803">
    <property type="entry name" value="DUF7704"/>
    <property type="match status" value="1"/>
</dbReference>
<dbReference type="AlphaFoldDB" id="R0KLR5"/>
<dbReference type="RefSeq" id="XP_008021990.1">
    <property type="nucleotide sequence ID" value="XM_008023799.1"/>
</dbReference>
<evidence type="ECO:0000313" key="4">
    <source>
        <dbReference type="Proteomes" id="UP000016935"/>
    </source>
</evidence>
<feature type="transmembrane region" description="Helical" evidence="1">
    <location>
        <begin position="37"/>
        <end position="57"/>
    </location>
</feature>